<keyword evidence="7 9" id="KW-0808">Transferase</keyword>
<evidence type="ECO:0000256" key="6">
    <source>
        <dbReference type="ARBA" id="ARBA00048184"/>
    </source>
</evidence>
<dbReference type="GO" id="GO:0043541">
    <property type="term" value="C:UDP-N-acetylglucosamine transferase complex"/>
    <property type="evidence" value="ECO:0007669"/>
    <property type="project" value="TreeGrafter"/>
</dbReference>
<dbReference type="OrthoDB" id="20273at2759"/>
<proteinExistence type="inferred from homology"/>
<dbReference type="InterPro" id="IPR007235">
    <property type="entry name" value="Glyco_trans_28_C"/>
</dbReference>
<dbReference type="EC" id="2.4.1.141" evidence="2 7"/>
<evidence type="ECO:0000256" key="1">
    <source>
        <dbReference type="ARBA" id="ARBA00011198"/>
    </source>
</evidence>
<dbReference type="FunCoup" id="A0A3N4KL12">
    <property type="interactions" value="324"/>
</dbReference>
<feature type="domain" description="Glycosyl transferase family 28 C-terminal" evidence="8">
    <location>
        <begin position="9"/>
        <end position="158"/>
    </location>
</feature>
<evidence type="ECO:0000256" key="2">
    <source>
        <dbReference type="ARBA" id="ARBA00012614"/>
    </source>
</evidence>
<comment type="subcellular location">
    <subcellularLocation>
        <location evidence="7">Endoplasmic reticulum</location>
    </subcellularLocation>
</comment>
<gene>
    <name evidence="7" type="primary">ALG13</name>
    <name evidence="9" type="ORF">P167DRAFT_527794</name>
</gene>
<dbReference type="Pfam" id="PF04101">
    <property type="entry name" value="Glyco_tran_28_C"/>
    <property type="match status" value="1"/>
</dbReference>
<dbReference type="GO" id="GO:0004577">
    <property type="term" value="F:N-acetylglucosaminyldiphosphodolichol N-acetylglucosaminyltransferase activity"/>
    <property type="evidence" value="ECO:0007669"/>
    <property type="project" value="UniProtKB-EC"/>
</dbReference>
<sequence>MTPRPSKVAFVTVGATAPFDDLIAASLSSTVIATLSSLGYTDLRIQFGTGRQVFEQRLSATIGSRHSVSVSGFDFAESIREEIAAADLVISHAGSGSILDALRYQKILIVVPNESLMDNHQKELSEELERQGYLIEGHVEDLQNAIYKAEKAEFTHFPENGSKKFIKLVDEEMGVLSLD</sequence>
<evidence type="ECO:0000256" key="4">
    <source>
        <dbReference type="ARBA" id="ARBA00024804"/>
    </source>
</evidence>
<reference evidence="9 10" key="1">
    <citation type="journal article" date="2018" name="Nat. Ecol. Evol.">
        <title>Pezizomycetes genomes reveal the molecular basis of ectomycorrhizal truffle lifestyle.</title>
        <authorList>
            <person name="Murat C."/>
            <person name="Payen T."/>
            <person name="Noel B."/>
            <person name="Kuo A."/>
            <person name="Morin E."/>
            <person name="Chen J."/>
            <person name="Kohler A."/>
            <person name="Krizsan K."/>
            <person name="Balestrini R."/>
            <person name="Da Silva C."/>
            <person name="Montanini B."/>
            <person name="Hainaut M."/>
            <person name="Levati E."/>
            <person name="Barry K.W."/>
            <person name="Belfiori B."/>
            <person name="Cichocki N."/>
            <person name="Clum A."/>
            <person name="Dockter R.B."/>
            <person name="Fauchery L."/>
            <person name="Guy J."/>
            <person name="Iotti M."/>
            <person name="Le Tacon F."/>
            <person name="Lindquist E.A."/>
            <person name="Lipzen A."/>
            <person name="Malagnac F."/>
            <person name="Mello A."/>
            <person name="Molinier V."/>
            <person name="Miyauchi S."/>
            <person name="Poulain J."/>
            <person name="Riccioni C."/>
            <person name="Rubini A."/>
            <person name="Sitrit Y."/>
            <person name="Splivallo R."/>
            <person name="Traeger S."/>
            <person name="Wang M."/>
            <person name="Zifcakova L."/>
            <person name="Wipf D."/>
            <person name="Zambonelli A."/>
            <person name="Paolocci F."/>
            <person name="Nowrousian M."/>
            <person name="Ottonello S."/>
            <person name="Baldrian P."/>
            <person name="Spatafora J.W."/>
            <person name="Henrissat B."/>
            <person name="Nagy L.G."/>
            <person name="Aury J.M."/>
            <person name="Wincker P."/>
            <person name="Grigoriev I.V."/>
            <person name="Bonfante P."/>
            <person name="Martin F.M."/>
        </authorList>
    </citation>
    <scope>NUCLEOTIDE SEQUENCE [LARGE SCALE GENOMIC DNA]</scope>
    <source>
        <strain evidence="9 10">CCBAS932</strain>
    </source>
</reference>
<dbReference type="InParanoid" id="A0A3N4KL12"/>
<dbReference type="Gene3D" id="3.40.50.2000">
    <property type="entry name" value="Glycogen Phosphorylase B"/>
    <property type="match status" value="1"/>
</dbReference>
<name>A0A3N4KL12_9PEZI</name>
<dbReference type="AlphaFoldDB" id="A0A3N4KL12"/>
<keyword evidence="7" id="KW-0256">Endoplasmic reticulum</keyword>
<organism evidence="9 10">
    <name type="scientific">Morchella conica CCBAS932</name>
    <dbReference type="NCBI Taxonomy" id="1392247"/>
    <lineage>
        <taxon>Eukaryota</taxon>
        <taxon>Fungi</taxon>
        <taxon>Dikarya</taxon>
        <taxon>Ascomycota</taxon>
        <taxon>Pezizomycotina</taxon>
        <taxon>Pezizomycetes</taxon>
        <taxon>Pezizales</taxon>
        <taxon>Morchellaceae</taxon>
        <taxon>Morchella</taxon>
    </lineage>
</organism>
<dbReference type="InterPro" id="IPR052474">
    <property type="entry name" value="UDP-GlcNAc_transferase"/>
</dbReference>
<accession>A0A3N4KL12</accession>
<dbReference type="PANTHER" id="PTHR47043:SF1">
    <property type="entry name" value="UDP-N-ACETYLGLUCOSAMINE TRANSFERASE SUBUNIT ALG13"/>
    <property type="match status" value="1"/>
</dbReference>
<evidence type="ECO:0000256" key="3">
    <source>
        <dbReference type="ARBA" id="ARBA00017468"/>
    </source>
</evidence>
<dbReference type="Proteomes" id="UP000277580">
    <property type="component" value="Unassembled WGS sequence"/>
</dbReference>
<evidence type="ECO:0000313" key="10">
    <source>
        <dbReference type="Proteomes" id="UP000277580"/>
    </source>
</evidence>
<evidence type="ECO:0000259" key="8">
    <source>
        <dbReference type="Pfam" id="PF04101"/>
    </source>
</evidence>
<keyword evidence="10" id="KW-1185">Reference proteome</keyword>
<dbReference type="PANTHER" id="PTHR47043">
    <property type="entry name" value="UDP-N-ACETYLGLUCOSAMINE TRANSFERASE SUBUNIT ALG13"/>
    <property type="match status" value="1"/>
</dbReference>
<dbReference type="EMBL" id="ML119156">
    <property type="protein sequence ID" value="RPB09021.1"/>
    <property type="molecule type" value="Genomic_DNA"/>
</dbReference>
<comment type="subunit">
    <text evidence="1 7">Heterodimer with ALG14 to form a functional enzyme.</text>
</comment>
<protein>
    <recommendedName>
        <fullName evidence="3 7">UDP-N-acetylglucosamine transferase subunit ALG13</fullName>
        <ecNumber evidence="2 7">2.4.1.141</ecNumber>
    </recommendedName>
    <alternativeName>
        <fullName evidence="5 7">Asparagine-linked glycosylation protein 13</fullName>
    </alternativeName>
</protein>
<comment type="similarity">
    <text evidence="7">Belongs to the glycosyltransferase 28 family.</text>
</comment>
<dbReference type="SUPFAM" id="SSF53756">
    <property type="entry name" value="UDP-Glycosyltransferase/glycogen phosphorylase"/>
    <property type="match status" value="1"/>
</dbReference>
<dbReference type="STRING" id="1392247.A0A3N4KL12"/>
<evidence type="ECO:0000256" key="5">
    <source>
        <dbReference type="ARBA" id="ARBA00032061"/>
    </source>
</evidence>
<evidence type="ECO:0000256" key="7">
    <source>
        <dbReference type="RuleBase" id="RU362128"/>
    </source>
</evidence>
<keyword evidence="7" id="KW-0328">Glycosyltransferase</keyword>
<comment type="function">
    <text evidence="4 7">Involved in protein N-glycosylation. Essential for the second step of the dolichol-linked oligosaccharide pathway.</text>
</comment>
<evidence type="ECO:0000313" key="9">
    <source>
        <dbReference type="EMBL" id="RPB09021.1"/>
    </source>
</evidence>
<dbReference type="GO" id="GO:0006488">
    <property type="term" value="P:dolichol-linked oligosaccharide biosynthetic process"/>
    <property type="evidence" value="ECO:0007669"/>
    <property type="project" value="TreeGrafter"/>
</dbReference>
<comment type="catalytic activity">
    <reaction evidence="6">
        <text>an N-acetyl-alpha-D-glucosaminyl-diphospho-di-trans,poly-cis-dolichol + UDP-N-acetyl-alpha-D-glucosamine = an N,N'-diacetylchitobiosyl-diphospho-di-trans,poly-cis-dolichol + UDP + H(+)</text>
        <dbReference type="Rhea" id="RHEA:23380"/>
        <dbReference type="Rhea" id="RHEA-COMP:19507"/>
        <dbReference type="Rhea" id="RHEA-COMP:19510"/>
        <dbReference type="ChEBI" id="CHEBI:15378"/>
        <dbReference type="ChEBI" id="CHEBI:57269"/>
        <dbReference type="ChEBI" id="CHEBI:57705"/>
        <dbReference type="ChEBI" id="CHEBI:58223"/>
        <dbReference type="ChEBI" id="CHEBI:58427"/>
        <dbReference type="EC" id="2.4.1.141"/>
    </reaction>
</comment>